<dbReference type="PANTHER" id="PTHR33495:SF13">
    <property type="entry name" value="ANTI-SIGMA-F FACTOR ANTAGONIST RSFB"/>
    <property type="match status" value="1"/>
</dbReference>
<comment type="caution">
    <text evidence="2">The sequence shown here is derived from an EMBL/GenBank/DDBJ whole genome shotgun (WGS) entry which is preliminary data.</text>
</comment>
<dbReference type="Pfam" id="PF01740">
    <property type="entry name" value="STAS"/>
    <property type="match status" value="1"/>
</dbReference>
<dbReference type="InterPro" id="IPR036513">
    <property type="entry name" value="STAS_dom_sf"/>
</dbReference>
<evidence type="ECO:0000313" key="3">
    <source>
        <dbReference type="Proteomes" id="UP000631670"/>
    </source>
</evidence>
<feature type="domain" description="STAS" evidence="1">
    <location>
        <begin position="1"/>
        <end position="105"/>
    </location>
</feature>
<keyword evidence="3" id="KW-1185">Reference proteome</keyword>
<dbReference type="InterPro" id="IPR002645">
    <property type="entry name" value="STAS_dom"/>
</dbReference>
<sequence>MSTSTLEGALVVAAVGTVDLRTASCLSDAVVDAVNRRPATLVVDLTGVDFLAAAGLHVLLGARRAAGEHTRLRVVASGAALRTITLTASDEVLAVYPTLADATES</sequence>
<gene>
    <name evidence="2" type="ORF">H4696_005279</name>
</gene>
<dbReference type="PANTHER" id="PTHR33495">
    <property type="entry name" value="ANTI-SIGMA FACTOR ANTAGONIST TM_1081-RELATED-RELATED"/>
    <property type="match status" value="1"/>
</dbReference>
<reference evidence="2 3" key="1">
    <citation type="submission" date="2020-10" db="EMBL/GenBank/DDBJ databases">
        <title>Sequencing the genomes of 1000 actinobacteria strains.</title>
        <authorList>
            <person name="Klenk H.-P."/>
        </authorList>
    </citation>
    <scope>NUCLEOTIDE SEQUENCE [LARGE SCALE GENOMIC DNA]</scope>
    <source>
        <strain evidence="2 3">DSM 44653</strain>
    </source>
</reference>
<organism evidence="2 3">
    <name type="scientific">Amycolatopsis lexingtonensis</name>
    <dbReference type="NCBI Taxonomy" id="218822"/>
    <lineage>
        <taxon>Bacteria</taxon>
        <taxon>Bacillati</taxon>
        <taxon>Actinomycetota</taxon>
        <taxon>Actinomycetes</taxon>
        <taxon>Pseudonocardiales</taxon>
        <taxon>Pseudonocardiaceae</taxon>
        <taxon>Amycolatopsis</taxon>
    </lineage>
</organism>
<evidence type="ECO:0000313" key="2">
    <source>
        <dbReference type="EMBL" id="MBE1498179.1"/>
    </source>
</evidence>
<dbReference type="Gene3D" id="3.30.750.24">
    <property type="entry name" value="STAS domain"/>
    <property type="match status" value="1"/>
</dbReference>
<name>A0ABR9I4P2_9PSEU</name>
<dbReference type="SUPFAM" id="SSF52091">
    <property type="entry name" value="SpoIIaa-like"/>
    <property type="match status" value="1"/>
</dbReference>
<dbReference type="RefSeq" id="WP_158104255.1">
    <property type="nucleotide sequence ID" value="NZ_JADBEG010000001.1"/>
</dbReference>
<protein>
    <submittedName>
        <fullName evidence="2">Anti-anti-sigma factor</fullName>
    </submittedName>
</protein>
<dbReference type="Proteomes" id="UP000631670">
    <property type="component" value="Unassembled WGS sequence"/>
</dbReference>
<dbReference type="PROSITE" id="PS50801">
    <property type="entry name" value="STAS"/>
    <property type="match status" value="1"/>
</dbReference>
<accession>A0ABR9I4P2</accession>
<evidence type="ECO:0000259" key="1">
    <source>
        <dbReference type="PROSITE" id="PS50801"/>
    </source>
</evidence>
<dbReference type="EMBL" id="JADBEG010000001">
    <property type="protein sequence ID" value="MBE1498179.1"/>
    <property type="molecule type" value="Genomic_DNA"/>
</dbReference>
<dbReference type="CDD" id="cd07043">
    <property type="entry name" value="STAS_anti-anti-sigma_factors"/>
    <property type="match status" value="1"/>
</dbReference>
<proteinExistence type="predicted"/>